<organism evidence="2 3">
    <name type="scientific">Asticcacaulis currens</name>
    <dbReference type="NCBI Taxonomy" id="2984210"/>
    <lineage>
        <taxon>Bacteria</taxon>
        <taxon>Pseudomonadati</taxon>
        <taxon>Pseudomonadota</taxon>
        <taxon>Alphaproteobacteria</taxon>
        <taxon>Caulobacterales</taxon>
        <taxon>Caulobacteraceae</taxon>
        <taxon>Asticcacaulis</taxon>
    </lineage>
</organism>
<dbReference type="CDD" id="cd00093">
    <property type="entry name" value="HTH_XRE"/>
    <property type="match status" value="1"/>
</dbReference>
<dbReference type="PROSITE" id="PS50943">
    <property type="entry name" value="HTH_CROC1"/>
    <property type="match status" value="1"/>
</dbReference>
<evidence type="ECO:0000313" key="2">
    <source>
        <dbReference type="EMBL" id="MDC7693524.1"/>
    </source>
</evidence>
<dbReference type="InterPro" id="IPR001387">
    <property type="entry name" value="Cro/C1-type_HTH"/>
</dbReference>
<dbReference type="Proteomes" id="UP001216595">
    <property type="component" value="Unassembled WGS sequence"/>
</dbReference>
<protein>
    <submittedName>
        <fullName evidence="2">Helix-turn-helix transcriptional regulator</fullName>
    </submittedName>
</protein>
<comment type="caution">
    <text evidence="2">The sequence shown here is derived from an EMBL/GenBank/DDBJ whole genome shotgun (WGS) entry which is preliminary data.</text>
</comment>
<dbReference type="SUPFAM" id="SSF47413">
    <property type="entry name" value="lambda repressor-like DNA-binding domains"/>
    <property type="match status" value="1"/>
</dbReference>
<dbReference type="EMBL" id="JAQQKW010000002">
    <property type="protein sequence ID" value="MDC7693524.1"/>
    <property type="molecule type" value="Genomic_DNA"/>
</dbReference>
<gene>
    <name evidence="2" type="ORF">PQU94_04420</name>
</gene>
<dbReference type="SMART" id="SM00530">
    <property type="entry name" value="HTH_XRE"/>
    <property type="match status" value="1"/>
</dbReference>
<keyword evidence="3" id="KW-1185">Reference proteome</keyword>
<dbReference type="InterPro" id="IPR010982">
    <property type="entry name" value="Lambda_DNA-bd_dom_sf"/>
</dbReference>
<dbReference type="Gene3D" id="1.10.260.40">
    <property type="entry name" value="lambda repressor-like DNA-binding domains"/>
    <property type="match status" value="1"/>
</dbReference>
<accession>A0ABT5IBI3</accession>
<evidence type="ECO:0000313" key="3">
    <source>
        <dbReference type="Proteomes" id="UP001216595"/>
    </source>
</evidence>
<evidence type="ECO:0000259" key="1">
    <source>
        <dbReference type="PROSITE" id="PS50943"/>
    </source>
</evidence>
<dbReference type="Pfam" id="PF01381">
    <property type="entry name" value="HTH_3"/>
    <property type="match status" value="1"/>
</dbReference>
<reference evidence="2 3" key="1">
    <citation type="submission" date="2023-01" db="EMBL/GenBank/DDBJ databases">
        <title>Novel species of the genus Asticcacaulis isolated from rivers.</title>
        <authorList>
            <person name="Lu H."/>
        </authorList>
    </citation>
    <scope>NUCLEOTIDE SEQUENCE [LARGE SCALE GENOMIC DNA]</scope>
    <source>
        <strain evidence="2 3">DXS10W</strain>
    </source>
</reference>
<dbReference type="RefSeq" id="WP_272740285.1">
    <property type="nucleotide sequence ID" value="NZ_JAQQKW010000002.1"/>
</dbReference>
<proteinExistence type="predicted"/>
<sequence>MDHDLYSAPQQKMRLLLKRARIRKGQTQKSLAAELGEHQSFISKYERGERTLNSTEWIEILLTLGGDPMKVSKIISEMF</sequence>
<feature type="domain" description="HTH cro/C1-type" evidence="1">
    <location>
        <begin position="17"/>
        <end position="71"/>
    </location>
</feature>
<name>A0ABT5IBI3_9CAUL</name>